<accession>A0A3B0U1R8</accession>
<dbReference type="Pfam" id="PF01575">
    <property type="entry name" value="MaoC_dehydratas"/>
    <property type="match status" value="1"/>
</dbReference>
<feature type="domain" description="MaoC-like" evidence="1">
    <location>
        <begin position="11"/>
        <end position="123"/>
    </location>
</feature>
<dbReference type="EMBL" id="UOEQ01000518">
    <property type="protein sequence ID" value="VAW24238.1"/>
    <property type="molecule type" value="Genomic_DNA"/>
</dbReference>
<dbReference type="Gene3D" id="3.10.129.10">
    <property type="entry name" value="Hotdog Thioesterase"/>
    <property type="match status" value="1"/>
</dbReference>
<dbReference type="PANTHER" id="PTHR43664">
    <property type="entry name" value="MONOAMINE OXIDASE-RELATED"/>
    <property type="match status" value="1"/>
</dbReference>
<evidence type="ECO:0000313" key="2">
    <source>
        <dbReference type="EMBL" id="VAW24238.1"/>
    </source>
</evidence>
<dbReference type="InterPro" id="IPR002539">
    <property type="entry name" value="MaoC-like_dom"/>
</dbReference>
<gene>
    <name evidence="2" type="ORF">MNBD_ALPHA11-196</name>
</gene>
<dbReference type="PANTHER" id="PTHR43664:SF1">
    <property type="entry name" value="BETA-METHYLMALYL-COA DEHYDRATASE"/>
    <property type="match status" value="1"/>
</dbReference>
<dbReference type="InterPro" id="IPR052342">
    <property type="entry name" value="MCH/BMMD"/>
</dbReference>
<organism evidence="2">
    <name type="scientific">hydrothermal vent metagenome</name>
    <dbReference type="NCBI Taxonomy" id="652676"/>
    <lineage>
        <taxon>unclassified sequences</taxon>
        <taxon>metagenomes</taxon>
        <taxon>ecological metagenomes</taxon>
    </lineage>
</organism>
<evidence type="ECO:0000259" key="1">
    <source>
        <dbReference type="Pfam" id="PF01575"/>
    </source>
</evidence>
<dbReference type="InterPro" id="IPR029069">
    <property type="entry name" value="HotDog_dom_sf"/>
</dbReference>
<reference evidence="2" key="1">
    <citation type="submission" date="2018-06" db="EMBL/GenBank/DDBJ databases">
        <authorList>
            <person name="Zhirakovskaya E."/>
        </authorList>
    </citation>
    <scope>NUCLEOTIDE SEQUENCE</scope>
</reference>
<protein>
    <recommendedName>
        <fullName evidence="1">MaoC-like domain-containing protein</fullName>
    </recommendedName>
</protein>
<proteinExistence type="predicted"/>
<dbReference type="AlphaFoldDB" id="A0A3B0U1R8"/>
<dbReference type="SUPFAM" id="SSF54637">
    <property type="entry name" value="Thioesterase/thiol ester dehydrase-isomerase"/>
    <property type="match status" value="1"/>
</dbReference>
<sequence length="183" mass="20509">MTRWYEDINPGDKLELGDHTFNVEEIVEYNLQYDNQYFHTDPELAKHSHFGGIIASGWHTALVGQRKLVDSLFAEEARLKAAGELPGLSGPSPGINKMSFVTPVKPGDTISFELSVTDKRPSKSLPGWGLLFNNMKAINQRGELVYSADYVAFSKLRDFRPTLKQRIGIWMASKPALRKLLGS</sequence>
<name>A0A3B0U1R8_9ZZZZ</name>